<keyword evidence="3" id="KW-0238">DNA-binding</keyword>
<dbReference type="InterPro" id="IPR014284">
    <property type="entry name" value="RNA_pol_sigma-70_dom"/>
</dbReference>
<dbReference type="Gene3D" id="1.10.1740.10">
    <property type="match status" value="1"/>
</dbReference>
<organism evidence="7 8">
    <name type="scientific">Evansella vedderi</name>
    <dbReference type="NCBI Taxonomy" id="38282"/>
    <lineage>
        <taxon>Bacteria</taxon>
        <taxon>Bacillati</taxon>
        <taxon>Bacillota</taxon>
        <taxon>Bacilli</taxon>
        <taxon>Bacillales</taxon>
        <taxon>Bacillaceae</taxon>
        <taxon>Evansella</taxon>
    </lineage>
</organism>
<dbReference type="GO" id="GO:0000428">
    <property type="term" value="C:DNA-directed RNA polymerase complex"/>
    <property type="evidence" value="ECO:0007669"/>
    <property type="project" value="UniProtKB-KW"/>
</dbReference>
<dbReference type="PANTHER" id="PTHR30385">
    <property type="entry name" value="SIGMA FACTOR F FLAGELLAR"/>
    <property type="match status" value="1"/>
</dbReference>
<dbReference type="InterPro" id="IPR036388">
    <property type="entry name" value="WH-like_DNA-bd_sf"/>
</dbReference>
<keyword evidence="1" id="KW-0805">Transcription regulation</keyword>
<keyword evidence="4" id="KW-0804">Transcription</keyword>
<reference evidence="7 8" key="1">
    <citation type="submission" date="2023-07" db="EMBL/GenBank/DDBJ databases">
        <title>Genomic Encyclopedia of Type Strains, Phase IV (KMG-IV): sequencing the most valuable type-strain genomes for metagenomic binning, comparative biology and taxonomic classification.</title>
        <authorList>
            <person name="Goeker M."/>
        </authorList>
    </citation>
    <scope>NUCLEOTIDE SEQUENCE [LARGE SCALE GENOMIC DNA]</scope>
    <source>
        <strain evidence="7 8">DSM 9768</strain>
    </source>
</reference>
<dbReference type="SUPFAM" id="SSF88946">
    <property type="entry name" value="Sigma2 domain of RNA polymerase sigma factors"/>
    <property type="match status" value="1"/>
</dbReference>
<dbReference type="Proteomes" id="UP001230005">
    <property type="component" value="Unassembled WGS sequence"/>
</dbReference>
<protein>
    <submittedName>
        <fullName evidence="7">DNA-directed RNA polymerase</fullName>
        <ecNumber evidence="7">2.7.7.6</ecNumber>
    </submittedName>
</protein>
<gene>
    <name evidence="7" type="ORF">J2S74_001861</name>
</gene>
<evidence type="ECO:0000256" key="1">
    <source>
        <dbReference type="ARBA" id="ARBA00023015"/>
    </source>
</evidence>
<dbReference type="InterPro" id="IPR000792">
    <property type="entry name" value="Tscrpt_reg_LuxR_C"/>
</dbReference>
<feature type="domain" description="RNA polymerase sigma-70 region 2" evidence="6">
    <location>
        <begin position="16"/>
        <end position="81"/>
    </location>
</feature>
<keyword evidence="7" id="KW-0240">DNA-directed RNA polymerase</keyword>
<dbReference type="SUPFAM" id="SSF88659">
    <property type="entry name" value="Sigma3 and sigma4 domains of RNA polymerase sigma factors"/>
    <property type="match status" value="1"/>
</dbReference>
<name>A0ABT9ZTC4_9BACI</name>
<dbReference type="InterPro" id="IPR013324">
    <property type="entry name" value="RNA_pol_sigma_r3/r4-like"/>
</dbReference>
<evidence type="ECO:0000259" key="6">
    <source>
        <dbReference type="Pfam" id="PF04542"/>
    </source>
</evidence>
<accession>A0ABT9ZTC4</accession>
<evidence type="ECO:0000256" key="4">
    <source>
        <dbReference type="ARBA" id="ARBA00023163"/>
    </source>
</evidence>
<sequence>MDNQMDRELEFESCCEQFMPMVYSLIKKWHLGREREEFEQIGRIAIYEAWINYDASVGEFSSYVAGYVRGRMKDVIKRQDRWGTRHVFTEPVKLAEHPDLTAEDRFLMEDWLEHSKLTSQEKMWVMEGLIDGYKLQEIAVRYGRSVTTIKTWRQSALQKLRTKLSYIVRE</sequence>
<dbReference type="EC" id="2.7.7.6" evidence="7"/>
<comment type="caution">
    <text evidence="7">The sequence shown here is derived from an EMBL/GenBank/DDBJ whole genome shotgun (WGS) entry which is preliminary data.</text>
</comment>
<dbReference type="GO" id="GO:0003899">
    <property type="term" value="F:DNA-directed RNA polymerase activity"/>
    <property type="evidence" value="ECO:0007669"/>
    <property type="project" value="UniProtKB-EC"/>
</dbReference>
<dbReference type="NCBIfam" id="TIGR02937">
    <property type="entry name" value="sigma70-ECF"/>
    <property type="match status" value="1"/>
</dbReference>
<evidence type="ECO:0000256" key="3">
    <source>
        <dbReference type="ARBA" id="ARBA00023125"/>
    </source>
</evidence>
<evidence type="ECO:0000313" key="7">
    <source>
        <dbReference type="EMBL" id="MDQ0254482.1"/>
    </source>
</evidence>
<proteinExistence type="predicted"/>
<dbReference type="RefSeq" id="WP_307324504.1">
    <property type="nucleotide sequence ID" value="NZ_JAUSUG010000006.1"/>
</dbReference>
<keyword evidence="7" id="KW-0548">Nucleotidyltransferase</keyword>
<keyword evidence="7" id="KW-0808">Transferase</keyword>
<keyword evidence="2" id="KW-0731">Sigma factor</keyword>
<dbReference type="Pfam" id="PF04542">
    <property type="entry name" value="Sigma70_r2"/>
    <property type="match status" value="1"/>
</dbReference>
<dbReference type="Pfam" id="PF00196">
    <property type="entry name" value="GerE"/>
    <property type="match status" value="1"/>
</dbReference>
<evidence type="ECO:0000259" key="5">
    <source>
        <dbReference type="Pfam" id="PF00196"/>
    </source>
</evidence>
<keyword evidence="8" id="KW-1185">Reference proteome</keyword>
<dbReference type="InterPro" id="IPR013325">
    <property type="entry name" value="RNA_pol_sigma_r2"/>
</dbReference>
<feature type="domain" description="HTH luxR-type" evidence="5">
    <location>
        <begin position="116"/>
        <end position="163"/>
    </location>
</feature>
<dbReference type="EMBL" id="JAUSUG010000006">
    <property type="protein sequence ID" value="MDQ0254482.1"/>
    <property type="molecule type" value="Genomic_DNA"/>
</dbReference>
<dbReference type="Gene3D" id="1.10.10.10">
    <property type="entry name" value="Winged helix-like DNA-binding domain superfamily/Winged helix DNA-binding domain"/>
    <property type="match status" value="1"/>
</dbReference>
<evidence type="ECO:0000313" key="8">
    <source>
        <dbReference type="Proteomes" id="UP001230005"/>
    </source>
</evidence>
<evidence type="ECO:0000256" key="2">
    <source>
        <dbReference type="ARBA" id="ARBA00023082"/>
    </source>
</evidence>
<dbReference type="InterPro" id="IPR007627">
    <property type="entry name" value="RNA_pol_sigma70_r2"/>
</dbReference>